<evidence type="ECO:0000256" key="2">
    <source>
        <dbReference type="ARBA" id="ARBA00022448"/>
    </source>
</evidence>
<feature type="transmembrane region" description="Helical" evidence="7">
    <location>
        <begin position="338"/>
        <end position="356"/>
    </location>
</feature>
<evidence type="ECO:0000313" key="9">
    <source>
        <dbReference type="EMBL" id="MEC0231716.1"/>
    </source>
</evidence>
<dbReference type="PANTHER" id="PTHR43124">
    <property type="entry name" value="PURINE EFFLUX PUMP PBUE"/>
    <property type="match status" value="1"/>
</dbReference>
<feature type="transmembrane region" description="Helical" evidence="7">
    <location>
        <begin position="134"/>
        <end position="155"/>
    </location>
</feature>
<dbReference type="InterPro" id="IPR050189">
    <property type="entry name" value="MFS_Efflux_Transporters"/>
</dbReference>
<dbReference type="InterPro" id="IPR011701">
    <property type="entry name" value="MFS"/>
</dbReference>
<feature type="transmembrane region" description="Helical" evidence="7">
    <location>
        <begin position="72"/>
        <end position="93"/>
    </location>
</feature>
<protein>
    <submittedName>
        <fullName evidence="9">MFS transporter</fullName>
    </submittedName>
</protein>
<name>A0ABU6GC48_9BACL</name>
<evidence type="ECO:0000256" key="5">
    <source>
        <dbReference type="ARBA" id="ARBA00022989"/>
    </source>
</evidence>
<keyword evidence="3" id="KW-1003">Cell membrane</keyword>
<keyword evidence="6 7" id="KW-0472">Membrane</keyword>
<feature type="transmembrane region" description="Helical" evidence="7">
    <location>
        <begin position="273"/>
        <end position="291"/>
    </location>
</feature>
<evidence type="ECO:0000256" key="1">
    <source>
        <dbReference type="ARBA" id="ARBA00004651"/>
    </source>
</evidence>
<feature type="transmembrane region" description="Helical" evidence="7">
    <location>
        <begin position="210"/>
        <end position="232"/>
    </location>
</feature>
<feature type="transmembrane region" description="Helical" evidence="7">
    <location>
        <begin position="161"/>
        <end position="181"/>
    </location>
</feature>
<evidence type="ECO:0000256" key="6">
    <source>
        <dbReference type="ARBA" id="ARBA00023136"/>
    </source>
</evidence>
<dbReference type="EMBL" id="JARLKY010000102">
    <property type="protein sequence ID" value="MEC0231716.1"/>
    <property type="molecule type" value="Genomic_DNA"/>
</dbReference>
<dbReference type="CDD" id="cd17474">
    <property type="entry name" value="MFS_YfmO_like"/>
    <property type="match status" value="1"/>
</dbReference>
<feature type="transmembrane region" description="Helical" evidence="7">
    <location>
        <begin position="39"/>
        <end position="60"/>
    </location>
</feature>
<dbReference type="Proteomes" id="UP001338137">
    <property type="component" value="Unassembled WGS sequence"/>
</dbReference>
<keyword evidence="5 7" id="KW-1133">Transmembrane helix</keyword>
<sequence length="396" mass="42102">MTNRKILYALGFCAAIVSFAQNLYVPLMPEIQKELHTSLYMVNLSVTLFTVALAVLQIVYGPLIDRIGRKKILLPGMIIYVAATIGCSFSFSIDMLLGFRLLQGIGAAAVPLVAATMIGDLFEGKERAESMATYQMILGIAPALGPLIGGAIGSVAGYSGAFGFLAVTAFIMLLVVIFVLPETGPVSVPSKRLDLGSFARIFKNRTGSSVLLTGFVLYDVFYTLIVFLPIVLKDGYHLSVAQIGLASMLLVAFSLIGSKLSGKLQTKLGSAKSLILTFSSVIIGLILFIIAAKMSMIALLITLGIIGFFCGLTMSALPTLLSAEFVKERATAIGVYNFVRYLGMATAPMLGSLLYSYGGVTLLIGCTALLVGVAVVYSSLQLGLMIKKADRAKETH</sequence>
<evidence type="ECO:0000256" key="4">
    <source>
        <dbReference type="ARBA" id="ARBA00022692"/>
    </source>
</evidence>
<comment type="subcellular location">
    <subcellularLocation>
        <location evidence="1">Cell membrane</location>
        <topology evidence="1">Multi-pass membrane protein</topology>
    </subcellularLocation>
</comment>
<evidence type="ECO:0000259" key="8">
    <source>
        <dbReference type="PROSITE" id="PS50850"/>
    </source>
</evidence>
<gene>
    <name evidence="9" type="ORF">P4I72_31895</name>
</gene>
<keyword evidence="2" id="KW-0813">Transport</keyword>
<feature type="domain" description="Major facilitator superfamily (MFS) profile" evidence="8">
    <location>
        <begin position="6"/>
        <end position="390"/>
    </location>
</feature>
<feature type="transmembrane region" description="Helical" evidence="7">
    <location>
        <begin position="99"/>
        <end position="122"/>
    </location>
</feature>
<feature type="transmembrane region" description="Helical" evidence="7">
    <location>
        <begin position="297"/>
        <end position="317"/>
    </location>
</feature>
<dbReference type="RefSeq" id="WP_326075756.1">
    <property type="nucleotide sequence ID" value="NZ_JARLKY010000102.1"/>
</dbReference>
<dbReference type="PANTHER" id="PTHR43124:SF3">
    <property type="entry name" value="CHLORAMPHENICOL EFFLUX PUMP RV0191"/>
    <property type="match status" value="1"/>
</dbReference>
<keyword evidence="10" id="KW-1185">Reference proteome</keyword>
<accession>A0ABU6GC48</accession>
<evidence type="ECO:0000256" key="3">
    <source>
        <dbReference type="ARBA" id="ARBA00022475"/>
    </source>
</evidence>
<reference evidence="9 10" key="1">
    <citation type="submission" date="2023-03" db="EMBL/GenBank/DDBJ databases">
        <title>Bacillus Genome Sequencing.</title>
        <authorList>
            <person name="Dunlap C."/>
        </authorList>
    </citation>
    <scope>NUCLEOTIDE SEQUENCE [LARGE SCALE GENOMIC DNA]</scope>
    <source>
        <strain evidence="9 10">BD-533</strain>
    </source>
</reference>
<evidence type="ECO:0000256" key="7">
    <source>
        <dbReference type="SAM" id="Phobius"/>
    </source>
</evidence>
<keyword evidence="4 7" id="KW-0812">Transmembrane</keyword>
<dbReference type="SUPFAM" id="SSF103473">
    <property type="entry name" value="MFS general substrate transporter"/>
    <property type="match status" value="1"/>
</dbReference>
<dbReference type="Gene3D" id="1.20.1720.10">
    <property type="entry name" value="Multidrug resistance protein D"/>
    <property type="match status" value="1"/>
</dbReference>
<comment type="caution">
    <text evidence="9">The sequence shown here is derived from an EMBL/GenBank/DDBJ whole genome shotgun (WGS) entry which is preliminary data.</text>
</comment>
<dbReference type="Pfam" id="PF07690">
    <property type="entry name" value="MFS_1"/>
    <property type="match status" value="1"/>
</dbReference>
<organism evidence="9 10">
    <name type="scientific">Paenibacillus alba</name>
    <dbReference type="NCBI Taxonomy" id="1197127"/>
    <lineage>
        <taxon>Bacteria</taxon>
        <taxon>Bacillati</taxon>
        <taxon>Bacillota</taxon>
        <taxon>Bacilli</taxon>
        <taxon>Bacillales</taxon>
        <taxon>Paenibacillaceae</taxon>
        <taxon>Paenibacillus</taxon>
    </lineage>
</organism>
<feature type="transmembrane region" description="Helical" evidence="7">
    <location>
        <begin position="362"/>
        <end position="386"/>
    </location>
</feature>
<dbReference type="InterPro" id="IPR036259">
    <property type="entry name" value="MFS_trans_sf"/>
</dbReference>
<feature type="transmembrane region" description="Helical" evidence="7">
    <location>
        <begin position="238"/>
        <end position="261"/>
    </location>
</feature>
<dbReference type="InterPro" id="IPR020846">
    <property type="entry name" value="MFS_dom"/>
</dbReference>
<dbReference type="PROSITE" id="PS50850">
    <property type="entry name" value="MFS"/>
    <property type="match status" value="1"/>
</dbReference>
<evidence type="ECO:0000313" key="10">
    <source>
        <dbReference type="Proteomes" id="UP001338137"/>
    </source>
</evidence>
<proteinExistence type="predicted"/>